<dbReference type="EMBL" id="CAJVPY010016954">
    <property type="protein sequence ID" value="CAG8759638.1"/>
    <property type="molecule type" value="Genomic_DNA"/>
</dbReference>
<accession>A0A9N9J302</accession>
<proteinExistence type="predicted"/>
<name>A0A9N9J302_9GLOM</name>
<keyword evidence="2" id="KW-1185">Reference proteome</keyword>
<evidence type="ECO:0000313" key="1">
    <source>
        <dbReference type="EMBL" id="CAG8759638.1"/>
    </source>
</evidence>
<dbReference type="Proteomes" id="UP000789405">
    <property type="component" value="Unassembled WGS sequence"/>
</dbReference>
<evidence type="ECO:0000313" key="2">
    <source>
        <dbReference type="Proteomes" id="UP000789405"/>
    </source>
</evidence>
<dbReference type="OrthoDB" id="10436794at2759"/>
<sequence length="71" mass="8210">MLTSVEFDKEMTTLTEANKEELAESDMEKISSIEISGVEKVSEVEIFDPEEIIFNIDKVCFTNYEAIEQLW</sequence>
<gene>
    <name evidence="1" type="ORF">DERYTH_LOCUS17695</name>
</gene>
<feature type="non-terminal residue" evidence="1">
    <location>
        <position position="71"/>
    </location>
</feature>
<organism evidence="1 2">
    <name type="scientific">Dentiscutata erythropus</name>
    <dbReference type="NCBI Taxonomy" id="1348616"/>
    <lineage>
        <taxon>Eukaryota</taxon>
        <taxon>Fungi</taxon>
        <taxon>Fungi incertae sedis</taxon>
        <taxon>Mucoromycota</taxon>
        <taxon>Glomeromycotina</taxon>
        <taxon>Glomeromycetes</taxon>
        <taxon>Diversisporales</taxon>
        <taxon>Gigasporaceae</taxon>
        <taxon>Dentiscutata</taxon>
    </lineage>
</organism>
<protein>
    <submittedName>
        <fullName evidence="1">5791_t:CDS:1</fullName>
    </submittedName>
</protein>
<comment type="caution">
    <text evidence="1">The sequence shown here is derived from an EMBL/GenBank/DDBJ whole genome shotgun (WGS) entry which is preliminary data.</text>
</comment>
<reference evidence="1" key="1">
    <citation type="submission" date="2021-06" db="EMBL/GenBank/DDBJ databases">
        <authorList>
            <person name="Kallberg Y."/>
            <person name="Tangrot J."/>
            <person name="Rosling A."/>
        </authorList>
    </citation>
    <scope>NUCLEOTIDE SEQUENCE</scope>
    <source>
        <strain evidence="1">MA453B</strain>
    </source>
</reference>
<dbReference type="AlphaFoldDB" id="A0A9N9J302"/>